<feature type="compositionally biased region" description="Basic and acidic residues" evidence="1">
    <location>
        <begin position="456"/>
        <end position="474"/>
    </location>
</feature>
<organism evidence="2 3">
    <name type="scientific">Dryococelus australis</name>
    <dbReference type="NCBI Taxonomy" id="614101"/>
    <lineage>
        <taxon>Eukaryota</taxon>
        <taxon>Metazoa</taxon>
        <taxon>Ecdysozoa</taxon>
        <taxon>Arthropoda</taxon>
        <taxon>Hexapoda</taxon>
        <taxon>Insecta</taxon>
        <taxon>Pterygota</taxon>
        <taxon>Neoptera</taxon>
        <taxon>Polyneoptera</taxon>
        <taxon>Phasmatodea</taxon>
        <taxon>Verophasmatodea</taxon>
        <taxon>Anareolatae</taxon>
        <taxon>Phasmatidae</taxon>
        <taxon>Eurycanthinae</taxon>
        <taxon>Dryococelus</taxon>
    </lineage>
</organism>
<comment type="caution">
    <text evidence="2">The sequence shown here is derived from an EMBL/GenBank/DDBJ whole genome shotgun (WGS) entry which is preliminary data.</text>
</comment>
<name>A0ABQ9GZS8_9NEOP</name>
<dbReference type="EMBL" id="JARBHB010000008">
    <property type="protein sequence ID" value="KAJ8877539.1"/>
    <property type="molecule type" value="Genomic_DNA"/>
</dbReference>
<reference evidence="2 3" key="1">
    <citation type="submission" date="2023-02" db="EMBL/GenBank/DDBJ databases">
        <title>LHISI_Scaffold_Assembly.</title>
        <authorList>
            <person name="Stuart O.P."/>
            <person name="Cleave R."/>
            <person name="Magrath M.J.L."/>
            <person name="Mikheyev A.S."/>
        </authorList>
    </citation>
    <scope>NUCLEOTIDE SEQUENCE [LARGE SCALE GENOMIC DNA]</scope>
    <source>
        <strain evidence="2">Daus_M_001</strain>
        <tissue evidence="2">Leg muscle</tissue>
    </source>
</reference>
<protein>
    <submittedName>
        <fullName evidence="2">Uncharacterized protein</fullName>
    </submittedName>
</protein>
<keyword evidence="3" id="KW-1185">Reference proteome</keyword>
<feature type="compositionally biased region" description="Basic residues" evidence="1">
    <location>
        <begin position="493"/>
        <end position="503"/>
    </location>
</feature>
<proteinExistence type="predicted"/>
<evidence type="ECO:0000313" key="2">
    <source>
        <dbReference type="EMBL" id="KAJ8877539.1"/>
    </source>
</evidence>
<gene>
    <name evidence="2" type="ORF">PR048_021994</name>
</gene>
<evidence type="ECO:0000256" key="1">
    <source>
        <dbReference type="SAM" id="MobiDB-lite"/>
    </source>
</evidence>
<evidence type="ECO:0000313" key="3">
    <source>
        <dbReference type="Proteomes" id="UP001159363"/>
    </source>
</evidence>
<accession>A0ABQ9GZS8</accession>
<sequence>MARPTMRGGSGMLSSWAAGLSGGMCWRMHDDSSCLYSANALPQRAHTCGFVLECVCTCARKLDLSANALLHTGHLKGFSPAAGNLVGVSGVSNRWNKRLLCISASYRLRGPWWFSGQTTRFPHRRSGFDSRPGRSRILARENRWSGGFSGTYSVSPVLAFRSCSILTSLQSHDGNTARLARRSDEALDVRVSVARIAFSLVDLGRGGSIPLLRAAQICPRLVFESCHSGWQCEAGFTTARRVRPSYGPTCVRADVSLQEPGPGEALATVGALAALVVRPHVHGEGRHRHIHLPAVRAAARLLVAGRAVCLAVASQVARRRVALAAVGARVRLRLLRLRRRRRRRRRRQEQVARGRRQAHLRQLRQVVELIGAGRRLQDRRAASFRRANSPLRAHVCQHTVPHLTHAAYVSQHGRPVTWAAAASIFKHEGRARWFRASCHRAPATSGGVATPRCSPRRTEIEREERERERERVRESAFLGPCHPEYLSTYPLRHPLRPQRRKSRSERARPPGGCDSDLIAWLMSPRLFQASSGGSVPSGNIPTTVRSHSEGATAIGASEKAEVTVNGLYRTLEATLLSGSEPHSWYAHGPLFLWSCLESSVLSGRTSKFSAARRISSGRSPRPD</sequence>
<dbReference type="Proteomes" id="UP001159363">
    <property type="component" value="Chromosome 7"/>
</dbReference>
<feature type="region of interest" description="Disordered" evidence="1">
    <location>
        <begin position="444"/>
        <end position="512"/>
    </location>
</feature>